<feature type="region of interest" description="Disordered" evidence="1">
    <location>
        <begin position="1315"/>
        <end position="1348"/>
    </location>
</feature>
<sequence length="1387" mass="139763">MSSSSSFSPSTKRRSSAILLLGLAHALLSEHVQAQAPGSQLQYSLVHEYSGSSFLDNFDFVTTHPFPFPLPSYLSRQECEELDIAFTSSTDASTILSIDQTNNVDVDGPGRGSIRIESRDSFTLGLVVSDIMDMPGGICGVWAGHKSFGTGTINIVEGVNTQSNNLMSLHTADTCTIDQSPSSSSGTLSSPNCDSTPEGCSVLDASALSYGTEFNDNGGGIYATEWTASLVRIWFFARGTATPADLSTPNPQPDPQTWGPPHAVFDTGDTGDSCDLDENLASHRVAFDTSFCGPWADQMWSQLDECAGLAPTCEEYVANPNDGFPYVRWKINSVKIYQLPEQPGTSGNSPGQLSALPSSALASSSVIQSSPASSSVALPSPPAQSTAAASSIAALSSNSASPFFISISANTSSFSSVAAISSSVVVTTRSVIQSSVTESALPSSTISSLTATPSLVRSSTIASVVLPSASVAQSSAAASSAIRSAVRSSSLNFVSSNATLSSTRSTATQSSTIISTILSSAVVSNTVQGSASILAISSASAAASNGLQSSATQPGVFPSTGFNTTMTTNSAPASRLSIELPITTRLMSLSADNTLSALSAISSAAQSLRSNTTMLSSSAFPTSSQTQRTASSASDSFSSRFSSVNSTSRATATILSVIPSSASGSSTLASITAAQSSIVTLSIAQSSDIRSVASASANATMSPGFASGSSRLSSGLRSPTVLSSTLATGLASQSSTASPTASGFLTVVLPSGVVASSATSTAIQSSGRSPSDPVQPTSVASTAASISLNSSSTISQSFSSQISNTRSSSTASFVSTGQSSTIGSSPIASSFGAQSSGATSIASSPTGPRASSTSVSVVATPSTLPTEFRTSAGTYFVQGCYADPNTDGGPLNHPDEVTYTRNNTASSSVTSCLTACGAGSYLFAGYEIGFCFCSNTLDDAPQVPCGIGFTRKRQAVQTVVVYALQLPSDSATLSPSVLSTGSAIVDASVTSAASQSTTATSDPSVSSSSSDGFPVTGSPFPLSSAVSANSASGSTSTDSGPGPVVTPNSSSGSADLSTSSTASTSTPPSQTASLDPITTPAMTTSTVYTTTAYTITSCAATVTDCPARLGQVTTETIALYTTVCPVAEAPTLPTAAAVPAGYTASTVYTTTIYTITSCTPSVTDCPARMGSITTEVVLAYTTICPISPALTTVVYATYVDVCPTGLTTLTATRTLTLALEPTALVTMAMVTTVKIATIAESTTTVTCTIPALEPTPAAVMGLPPIVTKVLNLSVAATNDASSAGADVIVSGDTAKASTVAENSISISDNSPLDLNSAATNEMENPTTDMGAASTVTSTPTSPSSNATLDISQTSADAASPEFTGTAPSMQRHLAVLIVALLSALVLL</sequence>
<dbReference type="EMBL" id="JBFCZG010000002">
    <property type="protein sequence ID" value="KAL3426437.1"/>
    <property type="molecule type" value="Genomic_DNA"/>
</dbReference>
<dbReference type="SUPFAM" id="SSF49899">
    <property type="entry name" value="Concanavalin A-like lectins/glucanases"/>
    <property type="match status" value="1"/>
</dbReference>
<feature type="compositionally biased region" description="Polar residues" evidence="1">
    <location>
        <begin position="768"/>
        <end position="780"/>
    </location>
</feature>
<reference evidence="3 4" key="1">
    <citation type="submission" date="2024-06" db="EMBL/GenBank/DDBJ databases">
        <title>Complete genome of Phlyctema vagabunda strain 19-DSS-EL-015.</title>
        <authorList>
            <person name="Fiorenzani C."/>
        </authorList>
    </citation>
    <scope>NUCLEOTIDE SEQUENCE [LARGE SCALE GENOMIC DNA]</scope>
    <source>
        <strain evidence="3 4">19-DSS-EL-015</strain>
    </source>
</reference>
<feature type="region of interest" description="Disordered" evidence="1">
    <location>
        <begin position="616"/>
        <end position="641"/>
    </location>
</feature>
<feature type="compositionally biased region" description="Low complexity" evidence="1">
    <location>
        <begin position="622"/>
        <end position="641"/>
    </location>
</feature>
<feature type="compositionally biased region" description="Low complexity" evidence="1">
    <location>
        <begin position="1331"/>
        <end position="1347"/>
    </location>
</feature>
<feature type="region of interest" description="Disordered" evidence="1">
    <location>
        <begin position="761"/>
        <end position="780"/>
    </location>
</feature>
<evidence type="ECO:0000256" key="2">
    <source>
        <dbReference type="SAM" id="SignalP"/>
    </source>
</evidence>
<name>A0ABR4PSW8_9HELO</name>
<feature type="region of interest" description="Disordered" evidence="1">
    <location>
        <begin position="838"/>
        <end position="858"/>
    </location>
</feature>
<feature type="chain" id="PRO_5046382326" evidence="2">
    <location>
        <begin position="35"/>
        <end position="1387"/>
    </location>
</feature>
<protein>
    <submittedName>
        <fullName evidence="3">Endo-1,3(4)-beta-glucanase-like protein 1</fullName>
    </submittedName>
</protein>
<proteinExistence type="predicted"/>
<keyword evidence="2" id="KW-0732">Signal</keyword>
<evidence type="ECO:0000256" key="1">
    <source>
        <dbReference type="SAM" id="MobiDB-lite"/>
    </source>
</evidence>
<accession>A0ABR4PSW8</accession>
<keyword evidence="4" id="KW-1185">Reference proteome</keyword>
<gene>
    <name evidence="3" type="ORF">PVAG01_03228</name>
</gene>
<feature type="region of interest" description="Disordered" evidence="1">
    <location>
        <begin position="991"/>
        <end position="1078"/>
    </location>
</feature>
<feature type="compositionally biased region" description="Polar residues" evidence="1">
    <location>
        <begin position="1315"/>
        <end position="1327"/>
    </location>
</feature>
<feature type="signal peptide" evidence="2">
    <location>
        <begin position="1"/>
        <end position="34"/>
    </location>
</feature>
<dbReference type="Gene3D" id="2.60.120.200">
    <property type="match status" value="1"/>
</dbReference>
<dbReference type="InterPro" id="IPR013320">
    <property type="entry name" value="ConA-like_dom_sf"/>
</dbReference>
<comment type="caution">
    <text evidence="3">The sequence shown here is derived from an EMBL/GenBank/DDBJ whole genome shotgun (WGS) entry which is preliminary data.</text>
</comment>
<evidence type="ECO:0000313" key="3">
    <source>
        <dbReference type="EMBL" id="KAL3426437.1"/>
    </source>
</evidence>
<evidence type="ECO:0000313" key="4">
    <source>
        <dbReference type="Proteomes" id="UP001629113"/>
    </source>
</evidence>
<dbReference type="Proteomes" id="UP001629113">
    <property type="component" value="Unassembled WGS sequence"/>
</dbReference>
<organism evidence="3 4">
    <name type="scientific">Phlyctema vagabunda</name>
    <dbReference type="NCBI Taxonomy" id="108571"/>
    <lineage>
        <taxon>Eukaryota</taxon>
        <taxon>Fungi</taxon>
        <taxon>Dikarya</taxon>
        <taxon>Ascomycota</taxon>
        <taxon>Pezizomycotina</taxon>
        <taxon>Leotiomycetes</taxon>
        <taxon>Helotiales</taxon>
        <taxon>Dermateaceae</taxon>
        <taxon>Phlyctema</taxon>
    </lineage>
</organism>
<dbReference type="Pfam" id="PF26113">
    <property type="entry name" value="GH16_XgeA"/>
    <property type="match status" value="1"/>
</dbReference>